<dbReference type="SUPFAM" id="SSF74653">
    <property type="entry name" value="TolA/TonB C-terminal domain"/>
    <property type="match status" value="1"/>
</dbReference>
<keyword evidence="3 5" id="KW-1133">Transmembrane helix</keyword>
<name>A0ABR6YD01_9BURK</name>
<dbReference type="Proteomes" id="UP000624279">
    <property type="component" value="Unassembled WGS sequence"/>
</dbReference>
<feature type="transmembrane region" description="Helical" evidence="5">
    <location>
        <begin position="222"/>
        <end position="240"/>
    </location>
</feature>
<feature type="transmembrane region" description="Helical" evidence="5">
    <location>
        <begin position="50"/>
        <end position="69"/>
    </location>
</feature>
<evidence type="ECO:0000256" key="5">
    <source>
        <dbReference type="SAM" id="Phobius"/>
    </source>
</evidence>
<keyword evidence="2 5" id="KW-0812">Transmembrane</keyword>
<dbReference type="InterPro" id="IPR052173">
    <property type="entry name" value="Beta-lactam_resp_regulator"/>
</dbReference>
<comment type="subcellular location">
    <subcellularLocation>
        <location evidence="1">Membrane</location>
        <topology evidence="1">Single-pass membrane protein</topology>
    </subcellularLocation>
</comment>
<dbReference type="Gene3D" id="3.30.2010.10">
    <property type="entry name" value="Metalloproteases ('zincins'), catalytic domain"/>
    <property type="match status" value="1"/>
</dbReference>
<comment type="caution">
    <text evidence="7">The sequence shown here is derived from an EMBL/GenBank/DDBJ whole genome shotgun (WGS) entry which is preliminary data.</text>
</comment>
<gene>
    <name evidence="7" type="ORF">H8K55_12555</name>
</gene>
<dbReference type="RefSeq" id="WP_186942407.1">
    <property type="nucleotide sequence ID" value="NZ_JACOGA010000010.1"/>
</dbReference>
<feature type="transmembrane region" description="Helical" evidence="5">
    <location>
        <begin position="113"/>
        <end position="134"/>
    </location>
</feature>
<dbReference type="InterPro" id="IPR037682">
    <property type="entry name" value="TonB_C"/>
</dbReference>
<dbReference type="InterPro" id="IPR006260">
    <property type="entry name" value="TonB/TolA_C"/>
</dbReference>
<evidence type="ECO:0000256" key="3">
    <source>
        <dbReference type="ARBA" id="ARBA00022989"/>
    </source>
</evidence>
<evidence type="ECO:0000256" key="2">
    <source>
        <dbReference type="ARBA" id="ARBA00022692"/>
    </source>
</evidence>
<dbReference type="PANTHER" id="PTHR34978">
    <property type="entry name" value="POSSIBLE SENSOR-TRANSDUCER PROTEIN BLAR"/>
    <property type="match status" value="1"/>
</dbReference>
<dbReference type="PROSITE" id="PS52015">
    <property type="entry name" value="TONB_CTD"/>
    <property type="match status" value="1"/>
</dbReference>
<feature type="domain" description="TonB C-terminal" evidence="6">
    <location>
        <begin position="395"/>
        <end position="487"/>
    </location>
</feature>
<sequence length="487" mass="53954">MSFDLNNALISMINAIGWALIHFVWQGILIAVITAVLLLFCRNARAQTRYFIACLGLIFCFLIPAWQVSQAFHAGVDSLDALTNMGTQYATTVRESSLRDIGSWLQININNIVFYWSLIVGLLGLRLSLGLWWLRGYAQGQRGTANVYWQQQLDRLAQSFVLPNRVVLRVVQDLESPITIGWLRPMILVPASLITGMTPAHLEALLAHELAHIARYDYLVNFIQNVIEMFLFFHPAVWWISKKIRNERENIADDLAASMLGEPRRLALALQELELLQFTTPQLAQAAHGGNLMSRIKRLIRPEVQSINWKSAVTAVGIAAACVGLAANAAIPTISQQHSNLVPNSVQSTASDSFVEKDSTHSAEIENLSPDQTSQPMSETTLSKSKVRSDKDVIVAARVNFAKTGCTPEYPREALRNESQGISRILVSLSAKGRIEQVIVKKSSGFPLLDDAVKNQLLSGKCTGKPGTLNGKPQASEIQVEYVWKLD</sequence>
<dbReference type="Gene3D" id="3.30.1150.10">
    <property type="match status" value="1"/>
</dbReference>
<evidence type="ECO:0000313" key="8">
    <source>
        <dbReference type="Proteomes" id="UP000624279"/>
    </source>
</evidence>
<evidence type="ECO:0000256" key="4">
    <source>
        <dbReference type="ARBA" id="ARBA00023136"/>
    </source>
</evidence>
<keyword evidence="4 5" id="KW-0472">Membrane</keyword>
<dbReference type="NCBIfam" id="TIGR01352">
    <property type="entry name" value="tonB_Cterm"/>
    <property type="match status" value="1"/>
</dbReference>
<organism evidence="7 8">
    <name type="scientific">Undibacterium flavidum</name>
    <dbReference type="NCBI Taxonomy" id="2762297"/>
    <lineage>
        <taxon>Bacteria</taxon>
        <taxon>Pseudomonadati</taxon>
        <taxon>Pseudomonadota</taxon>
        <taxon>Betaproteobacteria</taxon>
        <taxon>Burkholderiales</taxon>
        <taxon>Oxalobacteraceae</taxon>
        <taxon>Undibacterium</taxon>
    </lineage>
</organism>
<reference evidence="7 8" key="1">
    <citation type="submission" date="2020-08" db="EMBL/GenBank/DDBJ databases">
        <title>Novel species isolated from subtropical streams in China.</title>
        <authorList>
            <person name="Lu H."/>
        </authorList>
    </citation>
    <scope>NUCLEOTIDE SEQUENCE [LARGE SCALE GENOMIC DNA]</scope>
    <source>
        <strain evidence="7 8">LX15W</strain>
    </source>
</reference>
<evidence type="ECO:0000259" key="6">
    <source>
        <dbReference type="PROSITE" id="PS52015"/>
    </source>
</evidence>
<evidence type="ECO:0000313" key="7">
    <source>
        <dbReference type="EMBL" id="MBC3874424.1"/>
    </source>
</evidence>
<dbReference type="EMBL" id="JACOGA010000010">
    <property type="protein sequence ID" value="MBC3874424.1"/>
    <property type="molecule type" value="Genomic_DNA"/>
</dbReference>
<dbReference type="PANTHER" id="PTHR34978:SF3">
    <property type="entry name" value="SLR0241 PROTEIN"/>
    <property type="match status" value="1"/>
</dbReference>
<accession>A0ABR6YD01</accession>
<dbReference type="InterPro" id="IPR008756">
    <property type="entry name" value="Peptidase_M56"/>
</dbReference>
<feature type="transmembrane region" description="Helical" evidence="5">
    <location>
        <begin position="15"/>
        <end position="38"/>
    </location>
</feature>
<protein>
    <submittedName>
        <fullName evidence="7">M56 family metallopeptidase</fullName>
    </submittedName>
</protein>
<keyword evidence="8" id="KW-1185">Reference proteome</keyword>
<evidence type="ECO:0000256" key="1">
    <source>
        <dbReference type="ARBA" id="ARBA00004167"/>
    </source>
</evidence>
<dbReference type="Pfam" id="PF03544">
    <property type="entry name" value="TonB_C"/>
    <property type="match status" value="1"/>
</dbReference>
<dbReference type="CDD" id="cd07341">
    <property type="entry name" value="M56_BlaR1_MecR1_like"/>
    <property type="match status" value="1"/>
</dbReference>
<dbReference type="Pfam" id="PF05569">
    <property type="entry name" value="Peptidase_M56"/>
    <property type="match status" value="1"/>
</dbReference>
<proteinExistence type="predicted"/>